<reference evidence="3 4" key="1">
    <citation type="submission" date="2016-10" db="EMBL/GenBank/DDBJ databases">
        <authorList>
            <person name="de Groot N.N."/>
        </authorList>
    </citation>
    <scope>NUCLEOTIDE SEQUENCE [LARGE SCALE GENOMIC DNA]</scope>
    <source>
        <strain evidence="3 4">CGMCC 1.7659</strain>
    </source>
</reference>
<proteinExistence type="predicted"/>
<dbReference type="GO" id="GO:0046685">
    <property type="term" value="P:response to arsenic-containing substance"/>
    <property type="evidence" value="ECO:0007669"/>
    <property type="project" value="UniProtKB-KW"/>
</dbReference>
<dbReference type="OrthoDB" id="9793058at2"/>
<dbReference type="PANTHER" id="PTHR43428">
    <property type="entry name" value="ARSENATE REDUCTASE"/>
    <property type="match status" value="1"/>
</dbReference>
<accession>A0A1I4Z0F3</accession>
<organism evidence="3 4">
    <name type="scientific">Dokdonella immobilis</name>
    <dbReference type="NCBI Taxonomy" id="578942"/>
    <lineage>
        <taxon>Bacteria</taxon>
        <taxon>Pseudomonadati</taxon>
        <taxon>Pseudomonadota</taxon>
        <taxon>Gammaproteobacteria</taxon>
        <taxon>Lysobacterales</taxon>
        <taxon>Rhodanobacteraceae</taxon>
        <taxon>Dokdonella</taxon>
    </lineage>
</organism>
<keyword evidence="4" id="KW-1185">Reference proteome</keyword>
<dbReference type="EMBL" id="FOVF01000021">
    <property type="protein sequence ID" value="SFN43742.1"/>
    <property type="molecule type" value="Genomic_DNA"/>
</dbReference>
<evidence type="ECO:0000313" key="4">
    <source>
        <dbReference type="Proteomes" id="UP000198575"/>
    </source>
</evidence>
<protein>
    <submittedName>
        <fullName evidence="3">Protein tyrosine phosphatase</fullName>
    </submittedName>
</protein>
<sequence>MSDRIFNVLFLCTGNSARSIMAEGILAKDGAGRFRAFSAGSMPKPDVNPLALETLANFGYPTEGMRSKRWEEFDGASAPVMDFIFTVCDNAAGEACPIWPGHPQTAHWGIEDPAAVEGSPVERKQAFATAFRHLKNRIAAFAALPLERLDRAALSAQLRDIGKQQGATPLSSGTP</sequence>
<dbReference type="Pfam" id="PF01451">
    <property type="entry name" value="LMWPc"/>
    <property type="match status" value="1"/>
</dbReference>
<evidence type="ECO:0000313" key="3">
    <source>
        <dbReference type="EMBL" id="SFN43742.1"/>
    </source>
</evidence>
<dbReference type="SMART" id="SM00226">
    <property type="entry name" value="LMWPc"/>
    <property type="match status" value="1"/>
</dbReference>
<dbReference type="CDD" id="cd16345">
    <property type="entry name" value="LMWP_ArsC"/>
    <property type="match status" value="1"/>
</dbReference>
<dbReference type="Proteomes" id="UP000198575">
    <property type="component" value="Unassembled WGS sequence"/>
</dbReference>
<dbReference type="InterPro" id="IPR036196">
    <property type="entry name" value="Ptyr_pPase_sf"/>
</dbReference>
<dbReference type="PANTHER" id="PTHR43428:SF1">
    <property type="entry name" value="ARSENATE REDUCTASE"/>
    <property type="match status" value="1"/>
</dbReference>
<dbReference type="STRING" id="578942.SAMN05216289_12158"/>
<dbReference type="InterPro" id="IPR023485">
    <property type="entry name" value="Ptyr_pPase"/>
</dbReference>
<dbReference type="SUPFAM" id="SSF52788">
    <property type="entry name" value="Phosphotyrosine protein phosphatases I"/>
    <property type="match status" value="1"/>
</dbReference>
<evidence type="ECO:0000256" key="1">
    <source>
        <dbReference type="ARBA" id="ARBA00022849"/>
    </source>
</evidence>
<gene>
    <name evidence="3" type="ORF">SAMN05216289_12158</name>
</gene>
<evidence type="ECO:0000259" key="2">
    <source>
        <dbReference type="SMART" id="SM00226"/>
    </source>
</evidence>
<dbReference type="Gene3D" id="3.40.50.2300">
    <property type="match status" value="1"/>
</dbReference>
<dbReference type="AlphaFoldDB" id="A0A1I4Z0F3"/>
<keyword evidence="1" id="KW-0059">Arsenical resistance</keyword>
<feature type="domain" description="Phosphotyrosine protein phosphatase I" evidence="2">
    <location>
        <begin position="6"/>
        <end position="144"/>
    </location>
</feature>
<dbReference type="RefSeq" id="WP_092408927.1">
    <property type="nucleotide sequence ID" value="NZ_FOVF01000021.1"/>
</dbReference>
<name>A0A1I4Z0F3_9GAMM</name>